<reference evidence="2 3" key="1">
    <citation type="submission" date="2021-11" db="EMBL/GenBank/DDBJ databases">
        <title>Whole genome of Geoglobus acetivorans.</title>
        <authorList>
            <person name="Liu D."/>
        </authorList>
    </citation>
    <scope>NUCLEOTIDE SEQUENCE [LARGE SCALE GENOMIC DNA]</scope>
    <source>
        <strain evidence="2 3">SBH6</strain>
    </source>
</reference>
<name>A0ABZ3H303_GEOAI</name>
<dbReference type="RefSeq" id="WP_193808155.1">
    <property type="nucleotide sequence ID" value="NZ_CP087714.1"/>
</dbReference>
<gene>
    <name evidence="2" type="ORF">LPQ35_06970</name>
</gene>
<keyword evidence="3" id="KW-1185">Reference proteome</keyword>
<dbReference type="PANTHER" id="PTHR30595">
    <property type="entry name" value="GLPR-RELATED TRANSCRIPTIONAL REPRESSOR"/>
    <property type="match status" value="1"/>
</dbReference>
<dbReference type="InterPro" id="IPR036390">
    <property type="entry name" value="WH_DNA-bd_sf"/>
</dbReference>
<dbReference type="GeneID" id="90449416"/>
<proteinExistence type="predicted"/>
<dbReference type="Proteomes" id="UP001492541">
    <property type="component" value="Chromosome"/>
</dbReference>
<protein>
    <submittedName>
        <fullName evidence="2">Helix-turn-helix domain-containing protein</fullName>
    </submittedName>
</protein>
<feature type="domain" description="Schlafen AlbA-2" evidence="1">
    <location>
        <begin position="7"/>
        <end position="112"/>
    </location>
</feature>
<dbReference type="EMBL" id="CP087714">
    <property type="protein sequence ID" value="XAT62996.1"/>
    <property type="molecule type" value="Genomic_DNA"/>
</dbReference>
<organism evidence="2 3">
    <name type="scientific">Geoglobus acetivorans</name>
    <dbReference type="NCBI Taxonomy" id="565033"/>
    <lineage>
        <taxon>Archaea</taxon>
        <taxon>Methanobacteriati</taxon>
        <taxon>Methanobacteriota</taxon>
        <taxon>Archaeoglobi</taxon>
        <taxon>Archaeoglobales</taxon>
        <taxon>Archaeoglobaceae</taxon>
        <taxon>Geoglobus</taxon>
    </lineage>
</organism>
<sequence length="451" mass="51612">MAEGLKENRDVEFKRKWDDEYLKTLCAFANADGGMMFVGVDDDGNPVEVKDLKKLLEDLPNKIKNKLGILASVSLEKIRGKEVIKIEVHPSDVPISYNGKFYLRTGSTVQEINGNELIRFILKKQNLTWDAIPSEAGIDEIDEKTVQKFKKLAKERLPEISDEDSIEKILQNLELLKDGKLTNAGVLLFGKNPQKYIINAGARAGRFRTSTDITDTVDVRGNLFEQVDGLMDAIKKHISVRFEIEGVERRDVWDYPLPALREAVINALIHRDYLEPGDIQIKIYDDRIWFWNPGKLPEGLTVDMLKREHPSIPRNRLLATVFYFAGLIEKWGSGTKRIVELCKEQGLPEPDFKEEMGGFSVVFYKDIYTEEHLRKLGLNERQIKAVMYVKERGRITNKEYRELCKVSERTATRDLSHLVSVGIFRQIGTTGRGTEYKLSRHNDAKDAIKTP</sequence>
<evidence type="ECO:0000313" key="3">
    <source>
        <dbReference type="Proteomes" id="UP001492541"/>
    </source>
</evidence>
<evidence type="ECO:0000259" key="1">
    <source>
        <dbReference type="Pfam" id="PF04326"/>
    </source>
</evidence>
<dbReference type="Pfam" id="PF13749">
    <property type="entry name" value="HATPase_c_4"/>
    <property type="match status" value="1"/>
</dbReference>
<evidence type="ECO:0000313" key="2">
    <source>
        <dbReference type="EMBL" id="XAT62996.1"/>
    </source>
</evidence>
<dbReference type="InterPro" id="IPR038475">
    <property type="entry name" value="RecG_C_sf"/>
</dbReference>
<dbReference type="Pfam" id="PF04326">
    <property type="entry name" value="SLFN_AlbA_2"/>
    <property type="match status" value="1"/>
</dbReference>
<dbReference type="Gene3D" id="1.10.10.10">
    <property type="entry name" value="Winged helix-like DNA-binding domain superfamily/Winged helix DNA-binding domain"/>
    <property type="match status" value="1"/>
</dbReference>
<dbReference type="Gene3D" id="3.30.950.30">
    <property type="entry name" value="Schlafen, AAA domain"/>
    <property type="match status" value="1"/>
</dbReference>
<accession>A0ABZ3H303</accession>
<dbReference type="SUPFAM" id="SSF46785">
    <property type="entry name" value="Winged helix' DNA-binding domain"/>
    <property type="match status" value="1"/>
</dbReference>
<dbReference type="InterPro" id="IPR038461">
    <property type="entry name" value="Schlafen_AlbA_2_dom_sf"/>
</dbReference>
<dbReference type="Gene3D" id="6.10.10.130">
    <property type="match status" value="1"/>
</dbReference>
<dbReference type="Gene3D" id="3.30.565.60">
    <property type="match status" value="1"/>
</dbReference>
<dbReference type="InterPro" id="IPR007421">
    <property type="entry name" value="Schlafen_AlbA_2_dom"/>
</dbReference>
<dbReference type="PANTHER" id="PTHR30595:SF6">
    <property type="entry name" value="SCHLAFEN ALBA-2 DOMAIN-CONTAINING PROTEIN"/>
    <property type="match status" value="1"/>
</dbReference>
<dbReference type="InterPro" id="IPR036388">
    <property type="entry name" value="WH-like_DNA-bd_sf"/>
</dbReference>